<keyword evidence="8" id="KW-0547">Nucleotide-binding</keyword>
<evidence type="ECO:0000256" key="3">
    <source>
        <dbReference type="ARBA" id="ARBA00022553"/>
    </source>
</evidence>
<keyword evidence="8" id="KW-0067">ATP-binding</keyword>
<dbReference type="SUPFAM" id="SSF55874">
    <property type="entry name" value="ATPase domain of HSP90 chaperone/DNA topoisomerase II/histidine kinase"/>
    <property type="match status" value="1"/>
</dbReference>
<dbReference type="InterPro" id="IPR005467">
    <property type="entry name" value="His_kinase_dom"/>
</dbReference>
<evidence type="ECO:0000256" key="5">
    <source>
        <dbReference type="ARBA" id="ARBA00022777"/>
    </source>
</evidence>
<dbReference type="SMART" id="SM00387">
    <property type="entry name" value="HATPase_c"/>
    <property type="match status" value="1"/>
</dbReference>
<dbReference type="PROSITE" id="PS50109">
    <property type="entry name" value="HIS_KIN"/>
    <property type="match status" value="1"/>
</dbReference>
<dbReference type="InterPro" id="IPR029016">
    <property type="entry name" value="GAF-like_dom_sf"/>
</dbReference>
<dbReference type="InterPro" id="IPR050736">
    <property type="entry name" value="Sensor_HK_Regulatory"/>
</dbReference>
<dbReference type="SMART" id="SM00388">
    <property type="entry name" value="HisKA"/>
    <property type="match status" value="1"/>
</dbReference>
<dbReference type="AlphaFoldDB" id="A0A2P2C7C3"/>
<evidence type="ECO:0000256" key="2">
    <source>
        <dbReference type="ARBA" id="ARBA00012438"/>
    </source>
</evidence>
<dbReference type="Pfam" id="PF02518">
    <property type="entry name" value="HATPase_c"/>
    <property type="match status" value="1"/>
</dbReference>
<dbReference type="FunFam" id="3.30.565.10:FF:000006">
    <property type="entry name" value="Sensor histidine kinase WalK"/>
    <property type="match status" value="1"/>
</dbReference>
<dbReference type="SMART" id="SM00065">
    <property type="entry name" value="GAF"/>
    <property type="match status" value="2"/>
</dbReference>
<dbReference type="InterPro" id="IPR003661">
    <property type="entry name" value="HisK_dim/P_dom"/>
</dbReference>
<sequence length="602" mass="65891">MQVQEAGAARATDDPWSDEQTREHLQVLVEGVAVLAGFEQAAISLRRDDEFEVVACAGEGLAETIMGRRLPAYMVEGELANADEWGAWLFVPHERAFQELIEHSFIPTASEVVGPNAWHPLDALTSPVRDEDGVICGLLSVDQPRDGRRPGPEQLELLQKYAGMARTLVSLALEREELAERVRITTQAREIVRQALGEPSLSQVIEACRSTLVHCFDALGMWLTAFDEEGGSSTVWYAQGAEVDPLFSEIDDVVIRLAHRYWADQYVAPFSRRGADQPGLPSADAESLLTFLDGLGIGSVLFVPLGAGPECMGFLCLTRAPGMREWSQVECDAALDIGRDLGRAVANARQLDRERAVADRLRLMDGYRLELVNTLGHELRTPLFSMTANLEMLDTDTLPEEDQHSVAAAARAAARMQAVIEDLLNVAQVADPLHEFIPEQVDLRQTLLDVVEECQHASVAKSQTCDLVVPDEPVLVSGRPEELHRMLANLASNAIKYSDEGGVVSARLERMDDDVRVVFADSGIGISDADQRQLFREFFRSTNPDALARPGTGLGLAIVERIVKRHSGNVELASELGKGTTVTVTLPPYDDDELSRLPSAGS</sequence>
<dbReference type="PANTHER" id="PTHR43711:SF1">
    <property type="entry name" value="HISTIDINE KINASE 1"/>
    <property type="match status" value="1"/>
</dbReference>
<dbReference type="InterPro" id="IPR036890">
    <property type="entry name" value="HATPase_C_sf"/>
</dbReference>
<evidence type="ECO:0000256" key="6">
    <source>
        <dbReference type="ARBA" id="ARBA00023012"/>
    </source>
</evidence>
<accession>A0A2P2C7C3</accession>
<dbReference type="Gene3D" id="3.30.450.40">
    <property type="match status" value="2"/>
</dbReference>
<reference evidence="8" key="1">
    <citation type="submission" date="2015-08" db="EMBL/GenBank/DDBJ databases">
        <authorList>
            <person name="Babu N.S."/>
            <person name="Beckwith C.J."/>
            <person name="Beseler K.G."/>
            <person name="Brison A."/>
            <person name="Carone J.V."/>
            <person name="Caskin T.P."/>
            <person name="Diamond M."/>
            <person name="Durham M.E."/>
            <person name="Foxe J.M."/>
            <person name="Go M."/>
            <person name="Henderson B.A."/>
            <person name="Jones I.B."/>
            <person name="McGettigan J.A."/>
            <person name="Micheletti S.J."/>
            <person name="Nasrallah M.E."/>
            <person name="Ortiz D."/>
            <person name="Piller C.R."/>
            <person name="Privatt S.R."/>
            <person name="Schneider S.L."/>
            <person name="Sharp S."/>
            <person name="Smith T.C."/>
            <person name="Stanton J.D."/>
            <person name="Ullery H.E."/>
            <person name="Wilson R.J."/>
            <person name="Serrano M.G."/>
            <person name="Buck G."/>
            <person name="Lee V."/>
            <person name="Wang Y."/>
            <person name="Carvalho R."/>
            <person name="Voegtly L."/>
            <person name="Shi R."/>
            <person name="Duckworth R."/>
            <person name="Johnson A."/>
            <person name="Loviza R."/>
            <person name="Walstead R."/>
            <person name="Shah Z."/>
            <person name="Kiflezghi M."/>
            <person name="Wade K."/>
            <person name="Ball S.L."/>
            <person name="Bradley K.W."/>
            <person name="Asai D.J."/>
            <person name="Bowman C.A."/>
            <person name="Russell D.A."/>
            <person name="Pope W.H."/>
            <person name="Jacobs-Sera D."/>
            <person name="Hendrix R.W."/>
            <person name="Hatfull G.F."/>
        </authorList>
    </citation>
    <scope>NUCLEOTIDE SEQUENCE</scope>
</reference>
<dbReference type="GO" id="GO:0000155">
    <property type="term" value="F:phosphorelay sensor kinase activity"/>
    <property type="evidence" value="ECO:0007669"/>
    <property type="project" value="InterPro"/>
</dbReference>
<dbReference type="Gene3D" id="3.30.565.10">
    <property type="entry name" value="Histidine kinase-like ATPase, C-terminal domain"/>
    <property type="match status" value="1"/>
</dbReference>
<protein>
    <recommendedName>
        <fullName evidence="2">histidine kinase</fullName>
        <ecNumber evidence="2">2.7.13.3</ecNumber>
    </recommendedName>
</protein>
<feature type="domain" description="Histidine kinase" evidence="7">
    <location>
        <begin position="374"/>
        <end position="590"/>
    </location>
</feature>
<dbReference type="PRINTS" id="PR00344">
    <property type="entry name" value="BCTRLSENSOR"/>
</dbReference>
<dbReference type="EMBL" id="CZKB01000005">
    <property type="protein sequence ID" value="CUR57905.1"/>
    <property type="molecule type" value="Genomic_DNA"/>
</dbReference>
<dbReference type="Pfam" id="PF00512">
    <property type="entry name" value="HisKA"/>
    <property type="match status" value="1"/>
</dbReference>
<proteinExistence type="predicted"/>
<gene>
    <name evidence="8" type="ORF">NOCA1130287</name>
</gene>
<evidence type="ECO:0000259" key="7">
    <source>
        <dbReference type="PROSITE" id="PS50109"/>
    </source>
</evidence>
<dbReference type="InterPro" id="IPR003018">
    <property type="entry name" value="GAF"/>
</dbReference>
<keyword evidence="6" id="KW-0902">Two-component regulatory system</keyword>
<keyword evidence="4" id="KW-0808">Transferase</keyword>
<dbReference type="GO" id="GO:0005524">
    <property type="term" value="F:ATP binding"/>
    <property type="evidence" value="ECO:0007669"/>
    <property type="project" value="UniProtKB-KW"/>
</dbReference>
<dbReference type="CDD" id="cd00082">
    <property type="entry name" value="HisKA"/>
    <property type="match status" value="1"/>
</dbReference>
<organism evidence="8">
    <name type="scientific">metagenome</name>
    <dbReference type="NCBI Taxonomy" id="256318"/>
    <lineage>
        <taxon>unclassified sequences</taxon>
        <taxon>metagenomes</taxon>
    </lineage>
</organism>
<dbReference type="SUPFAM" id="SSF55781">
    <property type="entry name" value="GAF domain-like"/>
    <property type="match status" value="2"/>
</dbReference>
<evidence type="ECO:0000256" key="4">
    <source>
        <dbReference type="ARBA" id="ARBA00022679"/>
    </source>
</evidence>
<dbReference type="Gene3D" id="1.10.287.130">
    <property type="match status" value="1"/>
</dbReference>
<comment type="catalytic activity">
    <reaction evidence="1">
        <text>ATP + protein L-histidine = ADP + protein N-phospho-L-histidine.</text>
        <dbReference type="EC" id="2.7.13.3"/>
    </reaction>
</comment>
<evidence type="ECO:0000313" key="8">
    <source>
        <dbReference type="EMBL" id="CUR57905.1"/>
    </source>
</evidence>
<dbReference type="EC" id="2.7.13.3" evidence="2"/>
<dbReference type="InterPro" id="IPR003594">
    <property type="entry name" value="HATPase_dom"/>
</dbReference>
<dbReference type="SUPFAM" id="SSF47384">
    <property type="entry name" value="Homodimeric domain of signal transducing histidine kinase"/>
    <property type="match status" value="1"/>
</dbReference>
<dbReference type="PANTHER" id="PTHR43711">
    <property type="entry name" value="TWO-COMPONENT HISTIDINE KINASE"/>
    <property type="match status" value="1"/>
</dbReference>
<evidence type="ECO:0000256" key="1">
    <source>
        <dbReference type="ARBA" id="ARBA00000085"/>
    </source>
</evidence>
<dbReference type="InterPro" id="IPR004358">
    <property type="entry name" value="Sig_transdc_His_kin-like_C"/>
</dbReference>
<dbReference type="InterPro" id="IPR036097">
    <property type="entry name" value="HisK_dim/P_sf"/>
</dbReference>
<keyword evidence="5" id="KW-0418">Kinase</keyword>
<name>A0A2P2C7C3_9ZZZZ</name>
<keyword evidence="3" id="KW-0597">Phosphoprotein</keyword>